<accession>A0ABQ2XZV8</accession>
<evidence type="ECO:0000313" key="2">
    <source>
        <dbReference type="Proteomes" id="UP000653343"/>
    </source>
</evidence>
<keyword evidence="2" id="KW-1185">Reference proteome</keyword>
<reference evidence="2" key="1">
    <citation type="journal article" date="2019" name="Int. J. Syst. Evol. Microbiol.">
        <title>The Global Catalogue of Microorganisms (GCM) 10K type strain sequencing project: providing services to taxonomists for standard genome sequencing and annotation.</title>
        <authorList>
            <consortium name="The Broad Institute Genomics Platform"/>
            <consortium name="The Broad Institute Genome Sequencing Center for Infectious Disease"/>
            <person name="Wu L."/>
            <person name="Ma J."/>
        </authorList>
    </citation>
    <scope>NUCLEOTIDE SEQUENCE [LARGE SCALE GENOMIC DNA]</scope>
    <source>
        <strain evidence="2">KCTC 23917</strain>
    </source>
</reference>
<dbReference type="EMBL" id="BMYU01000004">
    <property type="protein sequence ID" value="GGX40172.1"/>
    <property type="molecule type" value="Genomic_DNA"/>
</dbReference>
<comment type="caution">
    <text evidence="1">The sequence shown here is derived from an EMBL/GenBank/DDBJ whole genome shotgun (WGS) entry which is preliminary data.</text>
</comment>
<protein>
    <submittedName>
        <fullName evidence="1">Uncharacterized protein</fullName>
    </submittedName>
</protein>
<dbReference type="Proteomes" id="UP000653343">
    <property type="component" value="Unassembled WGS sequence"/>
</dbReference>
<organism evidence="1 2">
    <name type="scientific">Undibacterium squillarum</name>
    <dbReference type="NCBI Taxonomy" id="1131567"/>
    <lineage>
        <taxon>Bacteria</taxon>
        <taxon>Pseudomonadati</taxon>
        <taxon>Pseudomonadota</taxon>
        <taxon>Betaproteobacteria</taxon>
        <taxon>Burkholderiales</taxon>
        <taxon>Oxalobacteraceae</taxon>
        <taxon>Undibacterium</taxon>
    </lineage>
</organism>
<sequence>MAYNDALLFDLMIMRLPRFIQALFGKQHSESRSVNMSGNQPGIHQEGDPLLLEMLRTALTAQGESATVENGFLRASNQVSVSMLAMESVALGADRHRTAIRVSVSHPVWFPEGFTEYQHALGKTETDAFAACIQQWLAQDWIVIADAVREQPKDCAVIELPVAGVENQVSGYRQILLGPVAHLVQTPSGKKEEHPFCPCCFVTEVMDHLHKELQSQAFLGIRFFVSRDQHGKLAVDCRCNGENLEALVPVLTKYAERWPQQGLEFRKQFVVVRTSAVSSKSPQTGAANA</sequence>
<evidence type="ECO:0000313" key="1">
    <source>
        <dbReference type="EMBL" id="GGX40172.1"/>
    </source>
</evidence>
<dbReference type="InterPro" id="IPR045929">
    <property type="entry name" value="DUF6348"/>
</dbReference>
<dbReference type="Pfam" id="PF19875">
    <property type="entry name" value="DUF6348"/>
    <property type="match status" value="1"/>
</dbReference>
<name>A0ABQ2XZV8_9BURK</name>
<proteinExistence type="predicted"/>
<gene>
    <name evidence="1" type="ORF">GCM10010946_18030</name>
</gene>